<reference evidence="1 2" key="1">
    <citation type="journal article" date="2021" name="Int. J. Syst. Evol. Microbiol.">
        <title>Reticulibacter mediterranei gen. nov., sp. nov., within the new family Reticulibacteraceae fam. nov., and Ktedonospora formicarum gen. nov., sp. nov., Ktedonobacter robiniae sp. nov., Dictyobacter formicarum sp. nov. and Dictyobacter arantiisoli sp. nov., belonging to the class Ktedonobacteria.</title>
        <authorList>
            <person name="Yabe S."/>
            <person name="Zheng Y."/>
            <person name="Wang C.M."/>
            <person name="Sakai Y."/>
            <person name="Abe K."/>
            <person name="Yokota A."/>
            <person name="Donadio S."/>
            <person name="Cavaletti L."/>
            <person name="Monciardini P."/>
        </authorList>
    </citation>
    <scope>NUCLEOTIDE SEQUENCE [LARGE SCALE GENOMIC DNA]</scope>
    <source>
        <strain evidence="1 2">SOSP1-9</strain>
    </source>
</reference>
<organism evidence="1 2">
    <name type="scientific">Dictyobacter formicarum</name>
    <dbReference type="NCBI Taxonomy" id="2778368"/>
    <lineage>
        <taxon>Bacteria</taxon>
        <taxon>Bacillati</taxon>
        <taxon>Chloroflexota</taxon>
        <taxon>Ktedonobacteria</taxon>
        <taxon>Ktedonobacterales</taxon>
        <taxon>Dictyobacteraceae</taxon>
        <taxon>Dictyobacter</taxon>
    </lineage>
</organism>
<gene>
    <name evidence="1" type="ORF">KSZ_03320</name>
</gene>
<name>A0ABQ3V9F0_9CHLR</name>
<comment type="caution">
    <text evidence="1">The sequence shown here is derived from an EMBL/GenBank/DDBJ whole genome shotgun (WGS) entry which is preliminary data.</text>
</comment>
<keyword evidence="2" id="KW-1185">Reference proteome</keyword>
<dbReference type="Proteomes" id="UP000635565">
    <property type="component" value="Unassembled WGS sequence"/>
</dbReference>
<accession>A0ABQ3V9F0</accession>
<evidence type="ECO:0000313" key="2">
    <source>
        <dbReference type="Proteomes" id="UP000635565"/>
    </source>
</evidence>
<sequence length="68" mass="7595">MGAMLDSQTLQLPVTVLIRKAILDVDVRRKNMVLCVSILASKGYSMFLMLVSSSVEIRTPLCVQARHF</sequence>
<proteinExistence type="predicted"/>
<protein>
    <submittedName>
        <fullName evidence="1">Uncharacterized protein</fullName>
    </submittedName>
</protein>
<dbReference type="EMBL" id="BNJJ01000001">
    <property type="protein sequence ID" value="GHO82326.1"/>
    <property type="molecule type" value="Genomic_DNA"/>
</dbReference>
<evidence type="ECO:0000313" key="1">
    <source>
        <dbReference type="EMBL" id="GHO82326.1"/>
    </source>
</evidence>